<proteinExistence type="predicted"/>
<sequence length="254" mass="26672">MGKREVRLMDDGHVVLLDGRPQSHVDLDDPTRLVFDYVRRLGDVVDAIGEPGAPLRVVHVGGAGLSLPRYVAATRPGSRQTVLEPDEELTALVRRELPLPPRSGIKVRPVDGRAGVRALPDGRADLLVLDAYDDGLVPPELLTAPALADVARVLAPTGVALLNVVDRAPFPVIRSTVAGLRAVLPQLAAGMEPATRRARRPGNVLLLAGTGPVPVDAWRARSSTGLSPYQVLDGAQVSSSFGGGTPAADPDTAC</sequence>
<name>A0A7Y9YDT8_9ACTN</name>
<dbReference type="Proteomes" id="UP000537326">
    <property type="component" value="Unassembled WGS sequence"/>
</dbReference>
<dbReference type="NCBIfam" id="NF037959">
    <property type="entry name" value="MFS_SpdSyn"/>
    <property type="match status" value="1"/>
</dbReference>
<protein>
    <submittedName>
        <fullName evidence="2">Spermidine synthase</fullName>
    </submittedName>
</protein>
<dbReference type="PANTHER" id="PTHR43317">
    <property type="entry name" value="THERMOSPERMINE SYNTHASE ACAULIS5"/>
    <property type="match status" value="1"/>
</dbReference>
<gene>
    <name evidence="2" type="ORF">BKA05_001901</name>
</gene>
<accession>A0A7Y9YDT8</accession>
<organism evidence="2 3">
    <name type="scientific">Nocardioides marinus</name>
    <dbReference type="NCBI Taxonomy" id="374514"/>
    <lineage>
        <taxon>Bacteria</taxon>
        <taxon>Bacillati</taxon>
        <taxon>Actinomycetota</taxon>
        <taxon>Actinomycetes</taxon>
        <taxon>Propionibacteriales</taxon>
        <taxon>Nocardioidaceae</taxon>
        <taxon>Nocardioides</taxon>
    </lineage>
</organism>
<reference evidence="2 3" key="1">
    <citation type="submission" date="2020-07" db="EMBL/GenBank/DDBJ databases">
        <title>Sequencing the genomes of 1000 actinobacteria strains.</title>
        <authorList>
            <person name="Klenk H.-P."/>
        </authorList>
    </citation>
    <scope>NUCLEOTIDE SEQUENCE [LARGE SCALE GENOMIC DNA]</scope>
    <source>
        <strain evidence="2 3">DSM 18248</strain>
    </source>
</reference>
<comment type="caution">
    <text evidence="2">The sequence shown here is derived from an EMBL/GenBank/DDBJ whole genome shotgun (WGS) entry which is preliminary data.</text>
</comment>
<dbReference type="SUPFAM" id="SSF53335">
    <property type="entry name" value="S-adenosyl-L-methionine-dependent methyltransferases"/>
    <property type="match status" value="1"/>
</dbReference>
<dbReference type="AlphaFoldDB" id="A0A7Y9YDT8"/>
<dbReference type="Gene3D" id="3.40.50.150">
    <property type="entry name" value="Vaccinia Virus protein VP39"/>
    <property type="match status" value="1"/>
</dbReference>
<dbReference type="PANTHER" id="PTHR43317:SF1">
    <property type="entry name" value="THERMOSPERMINE SYNTHASE ACAULIS5"/>
    <property type="match status" value="1"/>
</dbReference>
<evidence type="ECO:0000256" key="1">
    <source>
        <dbReference type="ARBA" id="ARBA00023115"/>
    </source>
</evidence>
<keyword evidence="3" id="KW-1185">Reference proteome</keyword>
<dbReference type="RefSeq" id="WP_343045591.1">
    <property type="nucleotide sequence ID" value="NZ_BAAAPP010000003.1"/>
</dbReference>
<keyword evidence="1" id="KW-0620">Polyamine biosynthesis</keyword>
<dbReference type="EMBL" id="JACBZI010000001">
    <property type="protein sequence ID" value="NYI10386.1"/>
    <property type="molecule type" value="Genomic_DNA"/>
</dbReference>
<evidence type="ECO:0000313" key="3">
    <source>
        <dbReference type="Proteomes" id="UP000537326"/>
    </source>
</evidence>
<dbReference type="GO" id="GO:0006596">
    <property type="term" value="P:polyamine biosynthetic process"/>
    <property type="evidence" value="ECO:0007669"/>
    <property type="project" value="UniProtKB-KW"/>
</dbReference>
<evidence type="ECO:0000313" key="2">
    <source>
        <dbReference type="EMBL" id="NYI10386.1"/>
    </source>
</evidence>
<dbReference type="InterPro" id="IPR029063">
    <property type="entry name" value="SAM-dependent_MTases_sf"/>
</dbReference>